<evidence type="ECO:0000256" key="4">
    <source>
        <dbReference type="ARBA" id="ARBA00022670"/>
    </source>
</evidence>
<dbReference type="Proteomes" id="UP001187531">
    <property type="component" value="Unassembled WGS sequence"/>
</dbReference>
<evidence type="ECO:0000256" key="1">
    <source>
        <dbReference type="ARBA" id="ARBA00001947"/>
    </source>
</evidence>
<reference evidence="12" key="1">
    <citation type="submission" date="2023-07" db="EMBL/GenBank/DDBJ databases">
        <title>Chromosome-level genome assembly of Artemia franciscana.</title>
        <authorList>
            <person name="Jo E."/>
        </authorList>
    </citation>
    <scope>NUCLEOTIDE SEQUENCE</scope>
    <source>
        <tissue evidence="12">Whole body</tissue>
    </source>
</reference>
<keyword evidence="7" id="KW-0378">Hydrolase</keyword>
<evidence type="ECO:0000256" key="5">
    <source>
        <dbReference type="ARBA" id="ARBA00022723"/>
    </source>
</evidence>
<comment type="cofactor">
    <cofactor evidence="1">
        <name>Zn(2+)</name>
        <dbReference type="ChEBI" id="CHEBI:29105"/>
    </cofactor>
</comment>
<accession>A0AA88I7C4</accession>
<dbReference type="FunFam" id="3.40.630.10:FF:000084">
    <property type="entry name" value="Carboxypeptidase B2"/>
    <property type="match status" value="1"/>
</dbReference>
<evidence type="ECO:0000313" key="12">
    <source>
        <dbReference type="EMBL" id="KAK2725500.1"/>
    </source>
</evidence>
<keyword evidence="13" id="KW-1185">Reference proteome</keyword>
<dbReference type="InterPro" id="IPR000834">
    <property type="entry name" value="Peptidase_M14"/>
</dbReference>
<keyword evidence="3" id="KW-0121">Carboxypeptidase</keyword>
<evidence type="ECO:0000256" key="2">
    <source>
        <dbReference type="ARBA" id="ARBA00005988"/>
    </source>
</evidence>
<evidence type="ECO:0000256" key="7">
    <source>
        <dbReference type="ARBA" id="ARBA00022801"/>
    </source>
</evidence>
<dbReference type="PANTHER" id="PTHR11705">
    <property type="entry name" value="PROTEASE FAMILY M14 CARBOXYPEPTIDASE A,B"/>
    <property type="match status" value="1"/>
</dbReference>
<gene>
    <name evidence="12" type="ORF">QYM36_000107</name>
</gene>
<dbReference type="GO" id="GO:0008270">
    <property type="term" value="F:zinc ion binding"/>
    <property type="evidence" value="ECO:0007669"/>
    <property type="project" value="InterPro"/>
</dbReference>
<organism evidence="12 13">
    <name type="scientific">Artemia franciscana</name>
    <name type="common">Brine shrimp</name>
    <name type="synonym">Artemia sanfranciscana</name>
    <dbReference type="NCBI Taxonomy" id="6661"/>
    <lineage>
        <taxon>Eukaryota</taxon>
        <taxon>Metazoa</taxon>
        <taxon>Ecdysozoa</taxon>
        <taxon>Arthropoda</taxon>
        <taxon>Crustacea</taxon>
        <taxon>Branchiopoda</taxon>
        <taxon>Anostraca</taxon>
        <taxon>Artemiidae</taxon>
        <taxon>Artemia</taxon>
    </lineage>
</organism>
<dbReference type="AlphaFoldDB" id="A0AA88I7C4"/>
<protein>
    <recommendedName>
        <fullName evidence="11">Peptidase M14 domain-containing protein</fullName>
    </recommendedName>
</protein>
<keyword evidence="6" id="KW-0732">Signal</keyword>
<keyword evidence="8" id="KW-0862">Zinc</keyword>
<evidence type="ECO:0000256" key="9">
    <source>
        <dbReference type="ARBA" id="ARBA00023049"/>
    </source>
</evidence>
<dbReference type="PANTHER" id="PTHR11705:SF91">
    <property type="entry name" value="FI01817P-RELATED"/>
    <property type="match status" value="1"/>
</dbReference>
<keyword evidence="4" id="KW-0645">Protease</keyword>
<evidence type="ECO:0000256" key="3">
    <source>
        <dbReference type="ARBA" id="ARBA00022645"/>
    </source>
</evidence>
<dbReference type="EMBL" id="JAVRJZ010000002">
    <property type="protein sequence ID" value="KAK2725500.1"/>
    <property type="molecule type" value="Genomic_DNA"/>
</dbReference>
<evidence type="ECO:0000256" key="6">
    <source>
        <dbReference type="ARBA" id="ARBA00022729"/>
    </source>
</evidence>
<proteinExistence type="inferred from homology"/>
<dbReference type="PROSITE" id="PS52035">
    <property type="entry name" value="PEPTIDASE_M14"/>
    <property type="match status" value="1"/>
</dbReference>
<evidence type="ECO:0000256" key="8">
    <source>
        <dbReference type="ARBA" id="ARBA00022833"/>
    </source>
</evidence>
<evidence type="ECO:0000256" key="10">
    <source>
        <dbReference type="PROSITE-ProRule" id="PRU01379"/>
    </source>
</evidence>
<feature type="domain" description="Peptidase M14" evidence="11">
    <location>
        <begin position="1"/>
        <end position="250"/>
    </location>
</feature>
<feature type="active site" description="Proton donor/acceptor" evidence="10">
    <location>
        <position position="216"/>
    </location>
</feature>
<dbReference type="SUPFAM" id="SSF53187">
    <property type="entry name" value="Zn-dependent exopeptidases"/>
    <property type="match status" value="1"/>
</dbReference>
<keyword evidence="5" id="KW-0479">Metal-binding</keyword>
<dbReference type="SMART" id="SM00631">
    <property type="entry name" value="Zn_pept"/>
    <property type="match status" value="1"/>
</dbReference>
<name>A0AA88I7C4_ARTSF</name>
<comment type="caution">
    <text evidence="12">The sequence shown here is derived from an EMBL/GenBank/DDBJ whole genome shotgun (WGS) entry which is preliminary data.</text>
</comment>
<sequence>MYSYLLTYDLKIGCIHAREWISPATVTYMMREMVENYAAHPEVVDNVDWYFMPLINPDGYEFSRTDNRMWRKTRSTTSIAGCYGADPNRNWDFHWAEGGTSSYPCSEIYTGPVPFSEIEMANVRDAILARASQLRIYLTVHSYGQMLLIPWGYDAVYPEDYPELEELGLAATDALTAVYNTKYDVGCSGVIYGPAVGASDDWNKGVAGIKYSYTLELPDNGRYGFLLPATEIMPVAVETWEFFKVLAERISAN</sequence>
<dbReference type="Pfam" id="PF00246">
    <property type="entry name" value="Peptidase_M14"/>
    <property type="match status" value="1"/>
</dbReference>
<dbReference type="GO" id="GO:0006508">
    <property type="term" value="P:proteolysis"/>
    <property type="evidence" value="ECO:0007669"/>
    <property type="project" value="UniProtKB-KW"/>
</dbReference>
<dbReference type="Gene3D" id="3.40.630.10">
    <property type="entry name" value="Zn peptidases"/>
    <property type="match status" value="1"/>
</dbReference>
<keyword evidence="9" id="KW-0482">Metalloprotease</keyword>
<evidence type="ECO:0000259" key="11">
    <source>
        <dbReference type="PROSITE" id="PS52035"/>
    </source>
</evidence>
<evidence type="ECO:0000313" key="13">
    <source>
        <dbReference type="Proteomes" id="UP001187531"/>
    </source>
</evidence>
<dbReference type="GO" id="GO:0005615">
    <property type="term" value="C:extracellular space"/>
    <property type="evidence" value="ECO:0007669"/>
    <property type="project" value="TreeGrafter"/>
</dbReference>
<comment type="similarity">
    <text evidence="2 10">Belongs to the peptidase M14 family.</text>
</comment>
<dbReference type="CDD" id="cd03860">
    <property type="entry name" value="M14_CP_A-B_like"/>
    <property type="match status" value="1"/>
</dbReference>
<dbReference type="GO" id="GO:0004181">
    <property type="term" value="F:metallocarboxypeptidase activity"/>
    <property type="evidence" value="ECO:0007669"/>
    <property type="project" value="InterPro"/>
</dbReference>